<keyword evidence="4" id="KW-0540">Nuclease</keyword>
<dbReference type="Proteomes" id="UP000478052">
    <property type="component" value="Unassembled WGS sequence"/>
</dbReference>
<evidence type="ECO:0000256" key="3">
    <source>
        <dbReference type="ARBA" id="ARBA00006958"/>
    </source>
</evidence>
<keyword evidence="7" id="KW-0539">Nucleus</keyword>
<keyword evidence="6" id="KW-0378">Hydrolase</keyword>
<keyword evidence="5" id="KW-0479">Metal-binding</keyword>
<accession>A0A6G0X2L3</accession>
<evidence type="ECO:0000256" key="5">
    <source>
        <dbReference type="ARBA" id="ARBA00022723"/>
    </source>
</evidence>
<dbReference type="Pfam" id="PF13359">
    <property type="entry name" value="DDE_Tnp_4"/>
    <property type="match status" value="1"/>
</dbReference>
<comment type="cofactor">
    <cofactor evidence="1">
        <name>a divalent metal cation</name>
        <dbReference type="ChEBI" id="CHEBI:60240"/>
    </cofactor>
</comment>
<name>A0A6G0X2L3_APHCR</name>
<dbReference type="OrthoDB" id="6581538at2759"/>
<dbReference type="EMBL" id="VUJU01008213">
    <property type="protein sequence ID" value="KAF0734103.1"/>
    <property type="molecule type" value="Genomic_DNA"/>
</dbReference>
<dbReference type="InterPro" id="IPR027806">
    <property type="entry name" value="HARBI1_dom"/>
</dbReference>
<evidence type="ECO:0000256" key="1">
    <source>
        <dbReference type="ARBA" id="ARBA00001968"/>
    </source>
</evidence>
<dbReference type="PANTHER" id="PTHR22930:SF85">
    <property type="entry name" value="GH03217P-RELATED"/>
    <property type="match status" value="1"/>
</dbReference>
<reference evidence="9 10" key="1">
    <citation type="submission" date="2019-08" db="EMBL/GenBank/DDBJ databases">
        <title>Whole genome of Aphis craccivora.</title>
        <authorList>
            <person name="Voronova N.V."/>
            <person name="Shulinski R.S."/>
            <person name="Bandarenka Y.V."/>
            <person name="Zhorov D.G."/>
            <person name="Warner D."/>
        </authorList>
    </citation>
    <scope>NUCLEOTIDE SEQUENCE [LARGE SCALE GENOMIC DNA]</scope>
    <source>
        <strain evidence="9">180601</strain>
        <tissue evidence="9">Whole Body</tissue>
    </source>
</reference>
<dbReference type="GO" id="GO:0004518">
    <property type="term" value="F:nuclease activity"/>
    <property type="evidence" value="ECO:0007669"/>
    <property type="project" value="UniProtKB-KW"/>
</dbReference>
<dbReference type="GO" id="GO:0016787">
    <property type="term" value="F:hydrolase activity"/>
    <property type="evidence" value="ECO:0007669"/>
    <property type="project" value="UniProtKB-KW"/>
</dbReference>
<protein>
    <submittedName>
        <fullName evidence="9">Putative nuclease HARBI1</fullName>
    </submittedName>
</protein>
<dbReference type="InterPro" id="IPR045249">
    <property type="entry name" value="HARBI1-like"/>
</dbReference>
<dbReference type="GO" id="GO:0005634">
    <property type="term" value="C:nucleus"/>
    <property type="evidence" value="ECO:0007669"/>
    <property type="project" value="UniProtKB-SubCell"/>
</dbReference>
<feature type="non-terminal residue" evidence="9">
    <location>
        <position position="1"/>
    </location>
</feature>
<comment type="caution">
    <text evidence="9">The sequence shown here is derived from an EMBL/GenBank/DDBJ whole genome shotgun (WGS) entry which is preliminary data.</text>
</comment>
<proteinExistence type="inferred from homology"/>
<evidence type="ECO:0000256" key="2">
    <source>
        <dbReference type="ARBA" id="ARBA00004123"/>
    </source>
</evidence>
<evidence type="ECO:0000256" key="6">
    <source>
        <dbReference type="ARBA" id="ARBA00022801"/>
    </source>
</evidence>
<comment type="similarity">
    <text evidence="3">Belongs to the HARBI1 family.</text>
</comment>
<evidence type="ECO:0000259" key="8">
    <source>
        <dbReference type="Pfam" id="PF13359"/>
    </source>
</evidence>
<sequence length="363" mass="42594">LNQNSKQNMALYFLGYELEVLEERLRLIERRMERRMLRDTQNPYELPRREFMNLFRLSPELSMDLTNTLRPILQRERNSGIPVEIQVLAAVYVYAKGSYQRATGDHFDLNISQPSVTFPMTNADRNKAREEFKNKPQPFEGAIGAIDCTYINILIAKDHEEAYVNHHGNHSLNVQAIVSPKLKILNINPRYPGTRNDAYVWSTSPIRRAMEYHYNQGERHTWLIGDFGYPLEPWLMTPLPHYRKGTRQFKYTIKHCKARNVVERFFGVFKSVWRCLSYQRVLMYAPVMAGKIVNACAVLHNMRIHYRIPIEEENIDNRNINNYIERNLPQNDVAIRGGPRAVAMCIQKQLMRDWFPGYIDGDA</sequence>
<evidence type="ECO:0000256" key="4">
    <source>
        <dbReference type="ARBA" id="ARBA00022722"/>
    </source>
</evidence>
<evidence type="ECO:0000313" key="9">
    <source>
        <dbReference type="EMBL" id="KAF0734103.1"/>
    </source>
</evidence>
<feature type="domain" description="DDE Tnp4" evidence="8">
    <location>
        <begin position="146"/>
        <end position="301"/>
    </location>
</feature>
<dbReference type="PANTHER" id="PTHR22930">
    <property type="match status" value="1"/>
</dbReference>
<gene>
    <name evidence="9" type="ORF">FWK35_00026178</name>
</gene>
<evidence type="ECO:0000256" key="7">
    <source>
        <dbReference type="ARBA" id="ARBA00023242"/>
    </source>
</evidence>
<organism evidence="9 10">
    <name type="scientific">Aphis craccivora</name>
    <name type="common">Cowpea aphid</name>
    <dbReference type="NCBI Taxonomy" id="307492"/>
    <lineage>
        <taxon>Eukaryota</taxon>
        <taxon>Metazoa</taxon>
        <taxon>Ecdysozoa</taxon>
        <taxon>Arthropoda</taxon>
        <taxon>Hexapoda</taxon>
        <taxon>Insecta</taxon>
        <taxon>Pterygota</taxon>
        <taxon>Neoptera</taxon>
        <taxon>Paraneoptera</taxon>
        <taxon>Hemiptera</taxon>
        <taxon>Sternorrhyncha</taxon>
        <taxon>Aphidomorpha</taxon>
        <taxon>Aphidoidea</taxon>
        <taxon>Aphididae</taxon>
        <taxon>Aphidini</taxon>
        <taxon>Aphis</taxon>
        <taxon>Aphis</taxon>
    </lineage>
</organism>
<comment type="subcellular location">
    <subcellularLocation>
        <location evidence="2">Nucleus</location>
    </subcellularLocation>
</comment>
<keyword evidence="10" id="KW-1185">Reference proteome</keyword>
<evidence type="ECO:0000313" key="10">
    <source>
        <dbReference type="Proteomes" id="UP000478052"/>
    </source>
</evidence>
<dbReference type="AlphaFoldDB" id="A0A6G0X2L3"/>
<dbReference type="GO" id="GO:0046872">
    <property type="term" value="F:metal ion binding"/>
    <property type="evidence" value="ECO:0007669"/>
    <property type="project" value="UniProtKB-KW"/>
</dbReference>